<keyword evidence="2" id="KW-0472">Membrane</keyword>
<comment type="caution">
    <text evidence="3">The sequence shown here is derived from an EMBL/GenBank/DDBJ whole genome shotgun (WGS) entry which is preliminary data.</text>
</comment>
<feature type="transmembrane region" description="Helical" evidence="2">
    <location>
        <begin position="487"/>
        <end position="508"/>
    </location>
</feature>
<proteinExistence type="predicted"/>
<feature type="compositionally biased region" description="Basic residues" evidence="1">
    <location>
        <begin position="284"/>
        <end position="299"/>
    </location>
</feature>
<accession>A0A068S6X3</accession>
<feature type="transmembrane region" description="Helical" evidence="2">
    <location>
        <begin position="439"/>
        <end position="458"/>
    </location>
</feature>
<dbReference type="EMBL" id="CBTN010000049">
    <property type="protein sequence ID" value="CDH57755.1"/>
    <property type="molecule type" value="Genomic_DNA"/>
</dbReference>
<evidence type="ECO:0000256" key="2">
    <source>
        <dbReference type="SAM" id="Phobius"/>
    </source>
</evidence>
<organism evidence="3 4">
    <name type="scientific">Lichtheimia corymbifera JMRC:FSU:9682</name>
    <dbReference type="NCBI Taxonomy" id="1263082"/>
    <lineage>
        <taxon>Eukaryota</taxon>
        <taxon>Fungi</taxon>
        <taxon>Fungi incertae sedis</taxon>
        <taxon>Mucoromycota</taxon>
        <taxon>Mucoromycotina</taxon>
        <taxon>Mucoromycetes</taxon>
        <taxon>Mucorales</taxon>
        <taxon>Lichtheimiaceae</taxon>
        <taxon>Lichtheimia</taxon>
    </lineage>
</organism>
<dbReference type="Proteomes" id="UP000027586">
    <property type="component" value="Unassembled WGS sequence"/>
</dbReference>
<keyword evidence="2" id="KW-1133">Transmembrane helix</keyword>
<keyword evidence="2" id="KW-0812">Transmembrane</keyword>
<dbReference type="OrthoDB" id="2271334at2759"/>
<gene>
    <name evidence="3" type="ORF">LCOR_08660.1</name>
</gene>
<feature type="region of interest" description="Disordered" evidence="1">
    <location>
        <begin position="143"/>
        <end position="172"/>
    </location>
</feature>
<feature type="region of interest" description="Disordered" evidence="1">
    <location>
        <begin position="272"/>
        <end position="358"/>
    </location>
</feature>
<protein>
    <submittedName>
        <fullName evidence="3">Uncharacterized protein</fullName>
    </submittedName>
</protein>
<feature type="region of interest" description="Disordered" evidence="1">
    <location>
        <begin position="1"/>
        <end position="109"/>
    </location>
</feature>
<dbReference type="AlphaFoldDB" id="A0A068S6X3"/>
<sequence>MPSSRKNRIDNDGVQEPPNESSSAITCSTDPYQPSSYNDHRRSAATTSNHDMADESPVPISTDTNTSSSSLGFPSWRRKRRPTIAPKSSHSSSLPEGDSSSSSRWSASWRQTRRRSSAALSALFLHKRRTFPPASSRILKKEKQRFMHPASSTKSTRHFHGNSSKNKKSLRMKRRHSLGAILGTFTLYPAGSNGGSSSSRLHRSSYYHDKYSSVRSSMVLHLSDEDMAAAGHVPEVLYDEDDDDDDDDDHDHLSLHSASTSCQYCMNNISNPSSESSGGGGCPHHTRHYNSHRHHHQQQHRSSGISDGGNWLYSWVQHHPRRKSKQRMQQQPSQKTTATTTTTEKFIRPPTISSGSSLSNKLDSLIHPPYHGTLNTTTTTTAAPRRFSAFWIDRHGRSGKQQVHVDDKGHISFAPKSCCCDGINNSHCERATYTMQSSMFLFGFLFFPLWWIGAWIYVRQQRRRLPTDLETQKQSTSLINTRIVGQLNCWMSVLSLILTCVLVGLGVWCRYAS</sequence>
<evidence type="ECO:0000313" key="4">
    <source>
        <dbReference type="Proteomes" id="UP000027586"/>
    </source>
</evidence>
<reference evidence="3" key="1">
    <citation type="submission" date="2013-08" db="EMBL/GenBank/DDBJ databases">
        <title>Gene expansion shapes genome architecture in the human pathogen Lichtheimia corymbifera: an evolutionary genomics analysis in the ancient terrestrial Mucorales (Mucoromycotina).</title>
        <authorList>
            <person name="Schwartze V.U."/>
            <person name="Winter S."/>
            <person name="Shelest E."/>
            <person name="Marcet-Houben M."/>
            <person name="Horn F."/>
            <person name="Wehner S."/>
            <person name="Hoffmann K."/>
            <person name="Riege K."/>
            <person name="Sammeth M."/>
            <person name="Nowrousian M."/>
            <person name="Valiante V."/>
            <person name="Linde J."/>
            <person name="Jacobsen I.D."/>
            <person name="Marz M."/>
            <person name="Brakhage A.A."/>
            <person name="Gabaldon T."/>
            <person name="Bocker S."/>
            <person name="Voigt K."/>
        </authorList>
    </citation>
    <scope>NUCLEOTIDE SEQUENCE [LARGE SCALE GENOMIC DNA]</scope>
    <source>
        <strain evidence="3">FSU 9682</strain>
    </source>
</reference>
<feature type="compositionally biased region" description="Polar residues" evidence="1">
    <location>
        <begin position="59"/>
        <end position="72"/>
    </location>
</feature>
<feature type="compositionally biased region" description="Basic residues" evidence="1">
    <location>
        <begin position="155"/>
        <end position="172"/>
    </location>
</feature>
<evidence type="ECO:0000256" key="1">
    <source>
        <dbReference type="SAM" id="MobiDB-lite"/>
    </source>
</evidence>
<evidence type="ECO:0000313" key="3">
    <source>
        <dbReference type="EMBL" id="CDH57755.1"/>
    </source>
</evidence>
<feature type="compositionally biased region" description="Polar residues" evidence="1">
    <location>
        <begin position="18"/>
        <end position="37"/>
    </location>
</feature>
<dbReference type="VEuPathDB" id="FungiDB:LCOR_08660.1"/>
<keyword evidence="4" id="KW-1185">Reference proteome</keyword>
<feature type="compositionally biased region" description="Low complexity" evidence="1">
    <location>
        <begin position="88"/>
        <end position="109"/>
    </location>
</feature>
<name>A0A068S6X3_9FUNG</name>